<dbReference type="PANTHER" id="PTHR46623">
    <property type="entry name" value="CARBOXYMETHYLENEBUTENOLIDASE-RELATED"/>
    <property type="match status" value="1"/>
</dbReference>
<reference evidence="2" key="1">
    <citation type="submission" date="2018-05" db="EMBL/GenBank/DDBJ databases">
        <authorList>
            <person name="Lanie J.A."/>
            <person name="Ng W.-L."/>
            <person name="Kazmierczak K.M."/>
            <person name="Andrzejewski T.M."/>
            <person name="Davidsen T.M."/>
            <person name="Wayne K.J."/>
            <person name="Tettelin H."/>
            <person name="Glass J.I."/>
            <person name="Rusch D."/>
            <person name="Podicherti R."/>
            <person name="Tsui H.-C.T."/>
            <person name="Winkler M.E."/>
        </authorList>
    </citation>
    <scope>NUCLEOTIDE SEQUENCE</scope>
</reference>
<evidence type="ECO:0000259" key="1">
    <source>
        <dbReference type="Pfam" id="PF01738"/>
    </source>
</evidence>
<protein>
    <recommendedName>
        <fullName evidence="1">Dienelactone hydrolase domain-containing protein</fullName>
    </recommendedName>
</protein>
<dbReference type="InterPro" id="IPR002925">
    <property type="entry name" value="Dienelactn_hydro"/>
</dbReference>
<accession>A0A381N1G6</accession>
<gene>
    <name evidence="2" type="ORF">METZ01_LOCUS1285</name>
</gene>
<dbReference type="InterPro" id="IPR051049">
    <property type="entry name" value="Dienelactone_hydrolase-like"/>
</dbReference>
<dbReference type="InterPro" id="IPR029058">
    <property type="entry name" value="AB_hydrolase_fold"/>
</dbReference>
<dbReference type="PANTHER" id="PTHR46623:SF6">
    <property type="entry name" value="ALPHA_BETA-HYDROLASES SUPERFAMILY PROTEIN"/>
    <property type="match status" value="1"/>
</dbReference>
<sequence length="243" mass="25422">MTEATMGEDDQEATMGVMVEFPANGTTAGGYLVVPETGSGPGVVVLQEWWGLVPQIKGVCDRLASEGFVALAPDLYHGEMAEHTEMDRAGELMTSLPPDRAARDMSAAIDHLLSLDATTGEAVGVTGFCMGGMLALLIAAREGDRVAAAAPFYGAPLGDGAPDWSGLTAAVEGHLAENDDFFPPEAINALGAELREAGRDVVFHVYEGTGHGFANEENPLGTWDEAAAATAWGRTVGFLRSRL</sequence>
<dbReference type="Pfam" id="PF01738">
    <property type="entry name" value="DLH"/>
    <property type="match status" value="1"/>
</dbReference>
<organism evidence="2">
    <name type="scientific">marine metagenome</name>
    <dbReference type="NCBI Taxonomy" id="408172"/>
    <lineage>
        <taxon>unclassified sequences</taxon>
        <taxon>metagenomes</taxon>
        <taxon>ecological metagenomes</taxon>
    </lineage>
</organism>
<evidence type="ECO:0000313" key="2">
    <source>
        <dbReference type="EMBL" id="SUZ48431.1"/>
    </source>
</evidence>
<feature type="domain" description="Dienelactone hydrolase" evidence="1">
    <location>
        <begin position="30"/>
        <end position="241"/>
    </location>
</feature>
<dbReference type="SUPFAM" id="SSF53474">
    <property type="entry name" value="alpha/beta-Hydrolases"/>
    <property type="match status" value="1"/>
</dbReference>
<proteinExistence type="predicted"/>
<dbReference type="Gene3D" id="3.40.50.1820">
    <property type="entry name" value="alpha/beta hydrolase"/>
    <property type="match status" value="1"/>
</dbReference>
<name>A0A381N1G6_9ZZZZ</name>
<dbReference type="EMBL" id="UINC01000067">
    <property type="protein sequence ID" value="SUZ48431.1"/>
    <property type="molecule type" value="Genomic_DNA"/>
</dbReference>
<dbReference type="GO" id="GO:0016787">
    <property type="term" value="F:hydrolase activity"/>
    <property type="evidence" value="ECO:0007669"/>
    <property type="project" value="InterPro"/>
</dbReference>
<dbReference type="AlphaFoldDB" id="A0A381N1G6"/>